<accession>A0A8H6XPW6</accession>
<keyword evidence="6" id="KW-1185">Reference proteome</keyword>
<dbReference type="PRINTS" id="PR00080">
    <property type="entry name" value="SDRFAMILY"/>
</dbReference>
<reference evidence="5" key="1">
    <citation type="submission" date="2020-05" db="EMBL/GenBank/DDBJ databases">
        <title>Mycena genomes resolve the evolution of fungal bioluminescence.</title>
        <authorList>
            <person name="Tsai I.J."/>
        </authorList>
    </citation>
    <scope>NUCLEOTIDE SEQUENCE</scope>
    <source>
        <strain evidence="5">CCC161011</strain>
    </source>
</reference>
<evidence type="ECO:0000256" key="4">
    <source>
        <dbReference type="RuleBase" id="RU000363"/>
    </source>
</evidence>
<dbReference type="InterPro" id="IPR002347">
    <property type="entry name" value="SDR_fam"/>
</dbReference>
<proteinExistence type="inferred from homology"/>
<gene>
    <name evidence="5" type="ORF">MVEN_01600200</name>
</gene>
<dbReference type="InterPro" id="IPR020904">
    <property type="entry name" value="Sc_DH/Rdtase_CS"/>
</dbReference>
<dbReference type="SUPFAM" id="SSF51735">
    <property type="entry name" value="NAD(P)-binding Rossmann-fold domains"/>
    <property type="match status" value="1"/>
</dbReference>
<dbReference type="CDD" id="cd05374">
    <property type="entry name" value="17beta-HSD-like_SDR_c"/>
    <property type="match status" value="1"/>
</dbReference>
<dbReference type="AlphaFoldDB" id="A0A8H6XPW6"/>
<evidence type="ECO:0000256" key="3">
    <source>
        <dbReference type="ARBA" id="ARBA00023002"/>
    </source>
</evidence>
<evidence type="ECO:0000313" key="6">
    <source>
        <dbReference type="Proteomes" id="UP000620124"/>
    </source>
</evidence>
<comment type="similarity">
    <text evidence="1 4">Belongs to the short-chain dehydrogenases/reductases (SDR) family.</text>
</comment>
<dbReference type="InterPro" id="IPR051911">
    <property type="entry name" value="SDR_oxidoreductase"/>
</dbReference>
<dbReference type="InterPro" id="IPR036291">
    <property type="entry name" value="NAD(P)-bd_dom_sf"/>
</dbReference>
<name>A0A8H6XPW6_9AGAR</name>
<dbReference type="PANTHER" id="PTHR43976">
    <property type="entry name" value="SHORT CHAIN DEHYDROGENASE"/>
    <property type="match status" value="1"/>
</dbReference>
<organism evidence="5 6">
    <name type="scientific">Mycena venus</name>
    <dbReference type="NCBI Taxonomy" id="2733690"/>
    <lineage>
        <taxon>Eukaryota</taxon>
        <taxon>Fungi</taxon>
        <taxon>Dikarya</taxon>
        <taxon>Basidiomycota</taxon>
        <taxon>Agaricomycotina</taxon>
        <taxon>Agaricomycetes</taxon>
        <taxon>Agaricomycetidae</taxon>
        <taxon>Agaricales</taxon>
        <taxon>Marasmiineae</taxon>
        <taxon>Mycenaceae</taxon>
        <taxon>Mycena</taxon>
    </lineage>
</organism>
<dbReference type="Gene3D" id="3.40.50.720">
    <property type="entry name" value="NAD(P)-binding Rossmann-like Domain"/>
    <property type="match status" value="1"/>
</dbReference>
<dbReference type="PRINTS" id="PR00081">
    <property type="entry name" value="GDHRDH"/>
</dbReference>
<evidence type="ECO:0000256" key="1">
    <source>
        <dbReference type="ARBA" id="ARBA00006484"/>
    </source>
</evidence>
<keyword evidence="3" id="KW-0560">Oxidoreductase</keyword>
<evidence type="ECO:0000256" key="2">
    <source>
        <dbReference type="ARBA" id="ARBA00022857"/>
    </source>
</evidence>
<dbReference type="PANTHER" id="PTHR43976:SF16">
    <property type="entry name" value="SHORT-CHAIN DEHYDROGENASE_REDUCTASE FAMILY PROTEIN"/>
    <property type="match status" value="1"/>
</dbReference>
<dbReference type="GO" id="GO:0016491">
    <property type="term" value="F:oxidoreductase activity"/>
    <property type="evidence" value="ECO:0007669"/>
    <property type="project" value="UniProtKB-KW"/>
</dbReference>
<sequence length="266" mass="28365">MSEQTNNSPVFLITGCSTGLGREIAIAAIASGFRVIATARRAETLADLEARGAKAIALDVTSSVEDLAAFAVKAIAVYGQVDFLVNNAGFGQGGAIEEVSPIEALAQFNTNFFGLVNTTNVFLPHFRSRKAGTIVNISSEITYNPNPGAGMYCASKAAVNAVSDTWAHELAEYGIRSISVQPGAFRTEFFKQSALPPPVAKIEGYTVAHATMDFMSNEEFQRAIPGDPAKAARNIVKVVTGPEVPLRFVVELEVTRELSTGTNFDR</sequence>
<comment type="caution">
    <text evidence="5">The sequence shown here is derived from an EMBL/GenBank/DDBJ whole genome shotgun (WGS) entry which is preliminary data.</text>
</comment>
<dbReference type="Proteomes" id="UP000620124">
    <property type="component" value="Unassembled WGS sequence"/>
</dbReference>
<keyword evidence="2" id="KW-0521">NADP</keyword>
<protein>
    <submittedName>
        <fullName evidence="5">Short-chain oxidoreductase</fullName>
    </submittedName>
</protein>
<dbReference type="EMBL" id="JACAZI010000013">
    <property type="protein sequence ID" value="KAF7345795.1"/>
    <property type="molecule type" value="Genomic_DNA"/>
</dbReference>
<dbReference type="OrthoDB" id="1274115at2759"/>
<dbReference type="PROSITE" id="PS00061">
    <property type="entry name" value="ADH_SHORT"/>
    <property type="match status" value="1"/>
</dbReference>
<evidence type="ECO:0000313" key="5">
    <source>
        <dbReference type="EMBL" id="KAF7345795.1"/>
    </source>
</evidence>
<dbReference type="Pfam" id="PF00106">
    <property type="entry name" value="adh_short"/>
    <property type="match status" value="1"/>
</dbReference>